<evidence type="ECO:0000256" key="5">
    <source>
        <dbReference type="ARBA" id="ARBA00022803"/>
    </source>
</evidence>
<keyword evidence="5 7" id="KW-0802">TPR repeat</keyword>
<dbReference type="Gene3D" id="1.25.40.10">
    <property type="entry name" value="Tetratricopeptide repeat domain"/>
    <property type="match status" value="1"/>
</dbReference>
<dbReference type="InterPro" id="IPR011990">
    <property type="entry name" value="TPR-like_helical_dom_sf"/>
</dbReference>
<comment type="catalytic activity">
    <reaction evidence="8">
        <text>O-phospho-L-threonyl-[protein] + H2O = L-threonyl-[protein] + phosphate</text>
        <dbReference type="Rhea" id="RHEA:47004"/>
        <dbReference type="Rhea" id="RHEA-COMP:11060"/>
        <dbReference type="Rhea" id="RHEA-COMP:11605"/>
        <dbReference type="ChEBI" id="CHEBI:15377"/>
        <dbReference type="ChEBI" id="CHEBI:30013"/>
        <dbReference type="ChEBI" id="CHEBI:43474"/>
        <dbReference type="ChEBI" id="CHEBI:61977"/>
        <dbReference type="EC" id="3.1.3.16"/>
    </reaction>
</comment>
<sequence length="473" mass="53983">MSEQSAIQRAKGNDYFRQNKFFEALRCYEAAVSLCPETDKKELSILYSNLSFAQLKVERTNEALESAARAIEYDPTNTKAFYRQGQALQSSLDFKGAYDSFLAAAKIQPNVKFWRDRMEEAKKKFRGSKLREAMSSDNLLEEKTTEKEETLVDTTPLPEFTVEYARQLMDEMSQDKRPSPHIVNAMIAKMKEINLKMDNIVKLERKGIIRVVGDTHGQYQDLRHIFTLYGEPSSENPYLFNGDYVDRGSMGIEIVLALFAWKLAIPDSIYMNRGNHETNMMNQMYGFENECTKKYSRKMFETFSDFFNTMPLGHILNGQVLIVHGGLFSDQSVTIDSLQSMYRISQPPESGPLNDILWSDPMEEKGLAPSPRGVTRTFGPDITENFLSKNHLDLLIRSHQVQENGYGVMHNGKCITVFSAPNYIGQMGNKGAVVLLKFGDDLKLQSKEFQQFDAQPIPAGYPPMKYASFPRFF</sequence>
<gene>
    <name evidence="10" type="ORF">M9Y10_013983</name>
</gene>
<comment type="cofactor">
    <cofactor evidence="1">
        <name>Mn(2+)</name>
        <dbReference type="ChEBI" id="CHEBI:29035"/>
    </cofactor>
</comment>
<keyword evidence="4" id="KW-0677">Repeat</keyword>
<dbReference type="InterPro" id="IPR029052">
    <property type="entry name" value="Metallo-depent_PP-like"/>
</dbReference>
<protein>
    <recommendedName>
        <fullName evidence="8">Serine/threonine-protein phosphatase</fullName>
        <ecNumber evidence="8">3.1.3.16</ecNumber>
    </recommendedName>
</protein>
<proteinExistence type="inferred from homology"/>
<dbReference type="PANTHER" id="PTHR45668">
    <property type="entry name" value="SERINE/THREONINE-PROTEIN PHOSPHATASE 5-RELATED"/>
    <property type="match status" value="1"/>
</dbReference>
<dbReference type="InterPro" id="IPR051134">
    <property type="entry name" value="PPP_phosphatase"/>
</dbReference>
<evidence type="ECO:0000256" key="6">
    <source>
        <dbReference type="ARBA" id="ARBA00023211"/>
    </source>
</evidence>
<dbReference type="PANTHER" id="PTHR45668:SF5">
    <property type="entry name" value="SERINE_THREONINE-PROTEIN PHOSPHATASE 5"/>
    <property type="match status" value="1"/>
</dbReference>
<dbReference type="InterPro" id="IPR019734">
    <property type="entry name" value="TPR_rpt"/>
</dbReference>
<feature type="repeat" description="TPR" evidence="7">
    <location>
        <begin position="5"/>
        <end position="38"/>
    </location>
</feature>
<evidence type="ECO:0000256" key="4">
    <source>
        <dbReference type="ARBA" id="ARBA00022737"/>
    </source>
</evidence>
<accession>A0ABR2KYA5</accession>
<evidence type="ECO:0000313" key="11">
    <source>
        <dbReference type="Proteomes" id="UP001470230"/>
    </source>
</evidence>
<dbReference type="SMART" id="SM00156">
    <property type="entry name" value="PP2Ac"/>
    <property type="match status" value="1"/>
</dbReference>
<dbReference type="Pfam" id="PF07719">
    <property type="entry name" value="TPR_2"/>
    <property type="match status" value="1"/>
</dbReference>
<keyword evidence="6" id="KW-0464">Manganese</keyword>
<dbReference type="EC" id="3.1.3.16" evidence="8"/>
<dbReference type="PIRSF" id="PIRSF033096">
    <property type="entry name" value="PPPtase_5"/>
    <property type="match status" value="1"/>
</dbReference>
<dbReference type="Proteomes" id="UP001470230">
    <property type="component" value="Unassembled WGS sequence"/>
</dbReference>
<name>A0ABR2KYA5_9EUKA</name>
<evidence type="ECO:0000256" key="1">
    <source>
        <dbReference type="ARBA" id="ARBA00001936"/>
    </source>
</evidence>
<reference evidence="10 11" key="1">
    <citation type="submission" date="2024-04" db="EMBL/GenBank/DDBJ databases">
        <title>Tritrichomonas musculus Genome.</title>
        <authorList>
            <person name="Alves-Ferreira E."/>
            <person name="Grigg M."/>
            <person name="Lorenzi H."/>
            <person name="Galac M."/>
        </authorList>
    </citation>
    <scope>NUCLEOTIDE SEQUENCE [LARGE SCALE GENOMIC DNA]</scope>
    <source>
        <strain evidence="10 11">EAF2021</strain>
    </source>
</reference>
<comment type="similarity">
    <text evidence="2">Belongs to the PPP phosphatase family. PP-5 (PP-T) subfamily.</text>
</comment>
<dbReference type="PROSITE" id="PS50005">
    <property type="entry name" value="TPR"/>
    <property type="match status" value="2"/>
</dbReference>
<keyword evidence="3" id="KW-0479">Metal-binding</keyword>
<evidence type="ECO:0000313" key="10">
    <source>
        <dbReference type="EMBL" id="KAK8896092.1"/>
    </source>
</evidence>
<dbReference type="Pfam" id="PF00149">
    <property type="entry name" value="Metallophos"/>
    <property type="match status" value="1"/>
</dbReference>
<dbReference type="EMBL" id="JAPFFF010000002">
    <property type="protein sequence ID" value="KAK8896092.1"/>
    <property type="molecule type" value="Genomic_DNA"/>
</dbReference>
<keyword evidence="8" id="KW-0378">Hydrolase</keyword>
<dbReference type="PRINTS" id="PR00114">
    <property type="entry name" value="STPHPHTASE"/>
</dbReference>
<comment type="caution">
    <text evidence="10">The sequence shown here is derived from an EMBL/GenBank/DDBJ whole genome shotgun (WGS) entry which is preliminary data.</text>
</comment>
<dbReference type="InterPro" id="IPR013105">
    <property type="entry name" value="TPR_2"/>
</dbReference>
<evidence type="ECO:0000256" key="3">
    <source>
        <dbReference type="ARBA" id="ARBA00022723"/>
    </source>
</evidence>
<dbReference type="SUPFAM" id="SSF56300">
    <property type="entry name" value="Metallo-dependent phosphatases"/>
    <property type="match status" value="1"/>
</dbReference>
<dbReference type="PROSITE" id="PS00125">
    <property type="entry name" value="SER_THR_PHOSPHATASE"/>
    <property type="match status" value="1"/>
</dbReference>
<dbReference type="InterPro" id="IPR006186">
    <property type="entry name" value="Ser/Thr-sp_prot-phosphatase"/>
</dbReference>
<dbReference type="InterPro" id="IPR004843">
    <property type="entry name" value="Calcineurin-like_PHP"/>
</dbReference>
<dbReference type="SUPFAM" id="SSF48452">
    <property type="entry name" value="TPR-like"/>
    <property type="match status" value="1"/>
</dbReference>
<evidence type="ECO:0000256" key="7">
    <source>
        <dbReference type="PROSITE-ProRule" id="PRU00339"/>
    </source>
</evidence>
<keyword evidence="11" id="KW-1185">Reference proteome</keyword>
<dbReference type="SMART" id="SM00028">
    <property type="entry name" value="TPR"/>
    <property type="match status" value="3"/>
</dbReference>
<feature type="repeat" description="TPR" evidence="7">
    <location>
        <begin position="44"/>
        <end position="77"/>
    </location>
</feature>
<evidence type="ECO:0000259" key="9">
    <source>
        <dbReference type="PROSITE" id="PS00125"/>
    </source>
</evidence>
<evidence type="ECO:0000256" key="8">
    <source>
        <dbReference type="RuleBase" id="RU004273"/>
    </source>
</evidence>
<feature type="domain" description="Serine/threonine specific protein phosphatases" evidence="9">
    <location>
        <begin position="272"/>
        <end position="277"/>
    </location>
</feature>
<evidence type="ECO:0000256" key="2">
    <source>
        <dbReference type="ARBA" id="ARBA00008786"/>
    </source>
</evidence>
<dbReference type="Gene3D" id="3.60.21.10">
    <property type="match status" value="1"/>
</dbReference>
<organism evidence="10 11">
    <name type="scientific">Tritrichomonas musculus</name>
    <dbReference type="NCBI Taxonomy" id="1915356"/>
    <lineage>
        <taxon>Eukaryota</taxon>
        <taxon>Metamonada</taxon>
        <taxon>Parabasalia</taxon>
        <taxon>Tritrichomonadida</taxon>
        <taxon>Tritrichomonadidae</taxon>
        <taxon>Tritrichomonas</taxon>
    </lineage>
</organism>